<evidence type="ECO:0008006" key="3">
    <source>
        <dbReference type="Google" id="ProtNLM"/>
    </source>
</evidence>
<proteinExistence type="predicted"/>
<gene>
    <name evidence="1" type="ORF">HNR30_003594</name>
</gene>
<dbReference type="InterPro" id="IPR038232">
    <property type="entry name" value="PknH-like_Extracell_sf"/>
</dbReference>
<comment type="caution">
    <text evidence="1">The sequence shown here is derived from an EMBL/GenBank/DDBJ whole genome shotgun (WGS) entry which is preliminary data.</text>
</comment>
<dbReference type="AlphaFoldDB" id="A0A7W0HQR9"/>
<protein>
    <recommendedName>
        <fullName evidence="3">Sensor domain-containing protein</fullName>
    </recommendedName>
</protein>
<evidence type="ECO:0000313" key="2">
    <source>
        <dbReference type="Proteomes" id="UP000530928"/>
    </source>
</evidence>
<sequence>MMILLLALPLLHADWPVTEAPRETHWVNPCGDPRLGAAGRVEVANAQKHDPAFSRLEEIARYRNVKAAKQAMADLRGALVRCARTDDGSGVGRDQVWTSTSVKVGDEALRVAMQSHHGARPTLHGQRAVVARQGRYVMVYAHADEGSDLPRASDFRRHLKDAQVTARRLR</sequence>
<dbReference type="Proteomes" id="UP000530928">
    <property type="component" value="Unassembled WGS sequence"/>
</dbReference>
<keyword evidence="2" id="KW-1185">Reference proteome</keyword>
<dbReference type="EMBL" id="JACDUR010000003">
    <property type="protein sequence ID" value="MBA2892253.1"/>
    <property type="molecule type" value="Genomic_DNA"/>
</dbReference>
<evidence type="ECO:0000313" key="1">
    <source>
        <dbReference type="EMBL" id="MBA2892253.1"/>
    </source>
</evidence>
<accession>A0A7W0HQR9</accession>
<dbReference type="Gene3D" id="3.40.1000.70">
    <property type="entry name" value="PknH-like extracellular domain"/>
    <property type="match status" value="1"/>
</dbReference>
<organism evidence="1 2">
    <name type="scientific">Nonomuraea soli</name>
    <dbReference type="NCBI Taxonomy" id="1032476"/>
    <lineage>
        <taxon>Bacteria</taxon>
        <taxon>Bacillati</taxon>
        <taxon>Actinomycetota</taxon>
        <taxon>Actinomycetes</taxon>
        <taxon>Streptosporangiales</taxon>
        <taxon>Streptosporangiaceae</taxon>
        <taxon>Nonomuraea</taxon>
    </lineage>
</organism>
<dbReference type="RefSeq" id="WP_181610956.1">
    <property type="nucleotide sequence ID" value="NZ_BAABAM010000002.1"/>
</dbReference>
<name>A0A7W0HQR9_9ACTN</name>
<reference evidence="1 2" key="1">
    <citation type="submission" date="2020-07" db="EMBL/GenBank/DDBJ databases">
        <title>Genomic Encyclopedia of Type Strains, Phase IV (KMG-IV): sequencing the most valuable type-strain genomes for metagenomic binning, comparative biology and taxonomic classification.</title>
        <authorList>
            <person name="Goeker M."/>
        </authorList>
    </citation>
    <scope>NUCLEOTIDE SEQUENCE [LARGE SCALE GENOMIC DNA]</scope>
    <source>
        <strain evidence="1 2">DSM 45533</strain>
    </source>
</reference>